<dbReference type="Proteomes" id="UP000038055">
    <property type="component" value="Unassembled WGS sequence"/>
</dbReference>
<evidence type="ECO:0000313" key="2">
    <source>
        <dbReference type="Proteomes" id="UP000038055"/>
    </source>
</evidence>
<keyword evidence="2" id="KW-1185">Reference proteome</keyword>
<dbReference type="EMBL" id="CDOD01000004">
    <property type="protein sequence ID" value="CEN32948.1"/>
    <property type="molecule type" value="Genomic_DNA"/>
</dbReference>
<protein>
    <submittedName>
        <fullName evidence="1">Uncharacterized protein</fullName>
    </submittedName>
</protein>
<gene>
    <name evidence="1" type="ORF">CCYN2B_120187</name>
</gene>
<organism evidence="1 2">
    <name type="scientific">Capnocytophaga cynodegmi</name>
    <dbReference type="NCBI Taxonomy" id="28189"/>
    <lineage>
        <taxon>Bacteria</taxon>
        <taxon>Pseudomonadati</taxon>
        <taxon>Bacteroidota</taxon>
        <taxon>Flavobacteriia</taxon>
        <taxon>Flavobacteriales</taxon>
        <taxon>Flavobacteriaceae</taxon>
        <taxon>Capnocytophaga</taxon>
    </lineage>
</organism>
<dbReference type="RefSeq" id="WP_041990436.1">
    <property type="nucleotide sequence ID" value="NZ_CDOD01000004.1"/>
</dbReference>
<sequence length="206" mass="24867">MKKQDEFTYTEAYFRENRHIKYLLIAKLTHFSYLTIWRDLEYDFLNLNFPSYEEAKEFAEDISFLAGKEIPVSHILSSANEISNRIIDYTNQAQEIKEEIVANFHIPHFTVEDFLFLLTFESSLYRFLRTWGMHIVKIYETVAQYTLGNISKQECEEKIEELRQNEFREMPKQSLRDAIGLLTQLFWMVYRRYLRKRQLAKEMGLD</sequence>
<evidence type="ECO:0000313" key="1">
    <source>
        <dbReference type="EMBL" id="CEN32948.1"/>
    </source>
</evidence>
<proteinExistence type="predicted"/>
<dbReference type="AlphaFoldDB" id="A0A0B7H5N8"/>
<accession>A0A0B7H5N8</accession>
<name>A0A0B7H5N8_9FLAO</name>
<reference evidence="2" key="1">
    <citation type="submission" date="2015-01" db="EMBL/GenBank/DDBJ databases">
        <authorList>
            <person name="MANFREDI Pablo"/>
        </authorList>
    </citation>
    <scope>NUCLEOTIDE SEQUENCE [LARGE SCALE GENOMIC DNA]</scope>
    <source>
        <strain evidence="2">Ccyn2B</strain>
    </source>
</reference>